<gene>
    <name evidence="1" type="ORF">KHA99_21085</name>
</gene>
<keyword evidence="2" id="KW-1185">Reference proteome</keyword>
<dbReference type="AlphaFoldDB" id="A0A942U9N9"/>
<dbReference type="RefSeq" id="WP_213119446.1">
    <property type="nucleotide sequence ID" value="NZ_JAGYPF010000004.1"/>
</dbReference>
<sequence length="142" mass="16388">MGNQRGINMGIWDDPFFKKMSAAERAFYLYLLTNGHATGIGIYQIARTIMALELGISRESVQALIDRFALEYKLIRFNPETSEIAIKDWGKWIKLEGRKRDKIPEFRGVKEHSLIPYVSESIANPKIRNLYESFCKQEQGLS</sequence>
<evidence type="ECO:0008006" key="3">
    <source>
        <dbReference type="Google" id="ProtNLM"/>
    </source>
</evidence>
<comment type="caution">
    <text evidence="1">The sequence shown here is derived from an EMBL/GenBank/DDBJ whole genome shotgun (WGS) entry which is preliminary data.</text>
</comment>
<dbReference type="EMBL" id="JAGYPF010000004">
    <property type="protein sequence ID" value="MBS4214946.1"/>
    <property type="molecule type" value="Genomic_DNA"/>
</dbReference>
<accession>A0A942U9N9</accession>
<name>A0A942U9N9_9BACI</name>
<proteinExistence type="predicted"/>
<evidence type="ECO:0000313" key="2">
    <source>
        <dbReference type="Proteomes" id="UP000679749"/>
    </source>
</evidence>
<organism evidence="1 2">
    <name type="scientific">Neobacillus rhizophilus</name>
    <dbReference type="NCBI Taxonomy" id="2833579"/>
    <lineage>
        <taxon>Bacteria</taxon>
        <taxon>Bacillati</taxon>
        <taxon>Bacillota</taxon>
        <taxon>Bacilli</taxon>
        <taxon>Bacillales</taxon>
        <taxon>Bacillaceae</taxon>
        <taxon>Neobacillus</taxon>
    </lineage>
</organism>
<reference evidence="1" key="1">
    <citation type="submission" date="2021-05" db="EMBL/GenBank/DDBJ databases">
        <title>Novel Bacillus species.</title>
        <authorList>
            <person name="Liu G."/>
        </authorList>
    </citation>
    <scope>NUCLEOTIDE SEQUENCE</scope>
    <source>
        <strain evidence="1">FJAT-49825</strain>
    </source>
</reference>
<dbReference type="Proteomes" id="UP000679749">
    <property type="component" value="Unassembled WGS sequence"/>
</dbReference>
<evidence type="ECO:0000313" key="1">
    <source>
        <dbReference type="EMBL" id="MBS4214946.1"/>
    </source>
</evidence>
<protein>
    <recommendedName>
        <fullName evidence="3">DNA replication protein DnaD</fullName>
    </recommendedName>
</protein>